<dbReference type="OrthoDB" id="1550902at2"/>
<organism evidence="1">
    <name type="scientific">Serratia proteamaculans (strain 568)</name>
    <dbReference type="NCBI Taxonomy" id="399741"/>
    <lineage>
        <taxon>Bacteria</taxon>
        <taxon>Pseudomonadati</taxon>
        <taxon>Pseudomonadota</taxon>
        <taxon>Gammaproteobacteria</taxon>
        <taxon>Enterobacterales</taxon>
        <taxon>Yersiniaceae</taxon>
        <taxon>Serratia</taxon>
    </lineage>
</organism>
<dbReference type="HOGENOM" id="CLU_126007_0_0_6"/>
<dbReference type="AlphaFoldDB" id="A8GLR1"/>
<dbReference type="EMBL" id="CP000827">
    <property type="protein sequence ID" value="ABV44051.1"/>
    <property type="molecule type" value="Genomic_DNA"/>
</dbReference>
<gene>
    <name evidence="1" type="ordered locus">Spro_4959</name>
</gene>
<dbReference type="Pfam" id="PF06995">
    <property type="entry name" value="Phage_P2_GpU"/>
    <property type="match status" value="1"/>
</dbReference>
<protein>
    <recommendedName>
        <fullName evidence="2">Phage tail protein</fullName>
    </recommendedName>
</protein>
<evidence type="ECO:0008006" key="2">
    <source>
        <dbReference type="Google" id="ProtNLM"/>
    </source>
</evidence>
<dbReference type="KEGG" id="spe:Spro_4959"/>
<keyword evidence="1" id="KW-0614">Plasmid</keyword>
<sequence>MIVGTYGHIVFLTSTQYIRTFSNFKRSSGERYAKHDVMGAKPVNEHIGPELDQISFSMRLDASLGLLPLLSLSALRTIRGAAEANPLIIGTSYLGNYLITNISEEWRYFGATGTPRVILVEISLIEDSQGSLRETIVKFGDDFINAGEDLLNG</sequence>
<geneLocation type="plasmid" evidence="1">
    <name>pSPRO01</name>
</geneLocation>
<dbReference type="InterPro" id="IPR009734">
    <property type="entry name" value="Myoviridae_GpU"/>
</dbReference>
<proteinExistence type="predicted"/>
<evidence type="ECO:0000313" key="1">
    <source>
        <dbReference type="EMBL" id="ABV44051.1"/>
    </source>
</evidence>
<name>A8GLR1_SERP5</name>
<reference evidence="1" key="1">
    <citation type="submission" date="2007-09" db="EMBL/GenBank/DDBJ databases">
        <title>Complete sequence of plasmid of Serratia proteamaculans 568.</title>
        <authorList>
            <consortium name="US DOE Joint Genome Institute"/>
            <person name="Copeland A."/>
            <person name="Lucas S."/>
            <person name="Lapidus A."/>
            <person name="Barry K."/>
            <person name="Glavina del Rio T."/>
            <person name="Dalin E."/>
            <person name="Tice H."/>
            <person name="Pitluck S."/>
            <person name="Chain P."/>
            <person name="Malfatti S."/>
            <person name="Shin M."/>
            <person name="Vergez L."/>
            <person name="Schmutz J."/>
            <person name="Larimer F."/>
            <person name="Land M."/>
            <person name="Hauser L."/>
            <person name="Kyrpides N."/>
            <person name="Kim E."/>
            <person name="Taghavi S."/>
            <person name="Newman L."/>
            <person name="Vangronsveld J."/>
            <person name="van der Lelie D."/>
            <person name="Richardson P."/>
        </authorList>
    </citation>
    <scope>NUCLEOTIDE SEQUENCE [LARGE SCALE GENOMIC DNA]</scope>
    <source>
        <strain evidence="1">568</strain>
        <plasmid evidence="1">pSPRO01</plasmid>
    </source>
</reference>
<accession>A8GLR1</accession>
<dbReference type="eggNOG" id="COG3499">
    <property type="taxonomic scope" value="Bacteria"/>
</dbReference>